<gene>
    <name evidence="3" type="ORF">H7K45_01570</name>
</gene>
<organism evidence="3 4">
    <name type="scientific">Mycobacterium yunnanensis</name>
    <dbReference type="NCBI Taxonomy" id="368477"/>
    <lineage>
        <taxon>Bacteria</taxon>
        <taxon>Bacillati</taxon>
        <taxon>Actinomycetota</taxon>
        <taxon>Actinomycetes</taxon>
        <taxon>Mycobacteriales</taxon>
        <taxon>Mycobacteriaceae</taxon>
        <taxon>Mycobacterium</taxon>
    </lineage>
</organism>
<feature type="chain" id="PRO_5040910148" evidence="2">
    <location>
        <begin position="30"/>
        <end position="104"/>
    </location>
</feature>
<feature type="compositionally biased region" description="Gly residues" evidence="1">
    <location>
        <begin position="90"/>
        <end position="104"/>
    </location>
</feature>
<evidence type="ECO:0000313" key="3">
    <source>
        <dbReference type="EMBL" id="MCV7419218.1"/>
    </source>
</evidence>
<protein>
    <submittedName>
        <fullName evidence="3">Uncharacterized protein</fullName>
    </submittedName>
</protein>
<feature type="region of interest" description="Disordered" evidence="1">
    <location>
        <begin position="74"/>
        <end position="104"/>
    </location>
</feature>
<dbReference type="AlphaFoldDB" id="A0A9X2YGZ1"/>
<evidence type="ECO:0000256" key="1">
    <source>
        <dbReference type="SAM" id="MobiDB-lite"/>
    </source>
</evidence>
<feature type="signal peptide" evidence="2">
    <location>
        <begin position="1"/>
        <end position="29"/>
    </location>
</feature>
<dbReference type="EMBL" id="JACKVK010000001">
    <property type="protein sequence ID" value="MCV7419218.1"/>
    <property type="molecule type" value="Genomic_DNA"/>
</dbReference>
<keyword evidence="4" id="KW-1185">Reference proteome</keyword>
<proteinExistence type="predicted"/>
<sequence>MRLGTSGVVGLVAAAFAAGLIGGAPAAFADESCDPEVVACDAPGGFDSPGNVQINDAPTPSADEGYPFDNEWYFNPAGGGTALQPNEGSHSGGGGGATGGGGHR</sequence>
<reference evidence="3" key="2">
    <citation type="journal article" date="2022" name="BMC Genomics">
        <title>Comparative genome analysis of mycobacteria focusing on tRNA and non-coding RNA.</title>
        <authorList>
            <person name="Behra P.R.K."/>
            <person name="Pettersson B.M.F."/>
            <person name="Ramesh M."/>
            <person name="Das S."/>
            <person name="Dasgupta S."/>
            <person name="Kirsebom L.A."/>
        </authorList>
    </citation>
    <scope>NUCLEOTIDE SEQUENCE</scope>
    <source>
        <strain evidence="3">DSM 44838</strain>
    </source>
</reference>
<dbReference type="RefSeq" id="WP_263993964.1">
    <property type="nucleotide sequence ID" value="NZ_JACKVK010000001.1"/>
</dbReference>
<name>A0A9X2YGZ1_9MYCO</name>
<comment type="caution">
    <text evidence="3">The sequence shown here is derived from an EMBL/GenBank/DDBJ whole genome shotgun (WGS) entry which is preliminary data.</text>
</comment>
<evidence type="ECO:0000256" key="2">
    <source>
        <dbReference type="SAM" id="SignalP"/>
    </source>
</evidence>
<keyword evidence="2" id="KW-0732">Signal</keyword>
<evidence type="ECO:0000313" key="4">
    <source>
        <dbReference type="Proteomes" id="UP001141629"/>
    </source>
</evidence>
<dbReference type="Proteomes" id="UP001141629">
    <property type="component" value="Unassembled WGS sequence"/>
</dbReference>
<reference evidence="3" key="1">
    <citation type="submission" date="2020-07" db="EMBL/GenBank/DDBJ databases">
        <authorList>
            <person name="Pettersson B.M.F."/>
            <person name="Behra P.R.K."/>
            <person name="Ramesh M."/>
            <person name="Das S."/>
            <person name="Dasgupta S."/>
            <person name="Kirsebom L.A."/>
        </authorList>
    </citation>
    <scope>NUCLEOTIDE SEQUENCE</scope>
    <source>
        <strain evidence="3">DSM 44838</strain>
    </source>
</reference>
<accession>A0A9X2YGZ1</accession>